<dbReference type="Gene3D" id="3.30.420.10">
    <property type="entry name" value="Ribonuclease H-like superfamily/Ribonuclease H"/>
    <property type="match status" value="1"/>
</dbReference>
<keyword evidence="5 8" id="KW-0269">Exonuclease</keyword>
<keyword evidence="6" id="KW-0460">Magnesium</keyword>
<evidence type="ECO:0000256" key="3">
    <source>
        <dbReference type="ARBA" id="ARBA00022723"/>
    </source>
</evidence>
<dbReference type="EMBL" id="EQ973788">
    <property type="protein sequence ID" value="EEF47832.1"/>
    <property type="molecule type" value="Genomic_DNA"/>
</dbReference>
<dbReference type="FunFam" id="3.30.420.10:FF:000040">
    <property type="entry name" value="Exonuclease family protein"/>
    <property type="match status" value="1"/>
</dbReference>
<evidence type="ECO:0000256" key="2">
    <source>
        <dbReference type="ARBA" id="ARBA00022722"/>
    </source>
</evidence>
<dbReference type="CDD" id="cd06127">
    <property type="entry name" value="DEDDh"/>
    <property type="match status" value="1"/>
</dbReference>
<comment type="cofactor">
    <cofactor evidence="1">
        <name>Mg(2+)</name>
        <dbReference type="ChEBI" id="CHEBI:18420"/>
    </cofactor>
</comment>
<evidence type="ECO:0000313" key="9">
    <source>
        <dbReference type="Proteomes" id="UP000008311"/>
    </source>
</evidence>
<evidence type="ECO:0000256" key="1">
    <source>
        <dbReference type="ARBA" id="ARBA00001946"/>
    </source>
</evidence>
<dbReference type="AlphaFoldDB" id="B9RLV7"/>
<dbReference type="InterPro" id="IPR013520">
    <property type="entry name" value="Ribonucl_H"/>
</dbReference>
<feature type="domain" description="Exonuclease" evidence="7">
    <location>
        <begin position="13"/>
        <end position="188"/>
    </location>
</feature>
<evidence type="ECO:0000259" key="7">
    <source>
        <dbReference type="SMART" id="SM00479"/>
    </source>
</evidence>
<dbReference type="SUPFAM" id="SSF53098">
    <property type="entry name" value="Ribonuclease H-like"/>
    <property type="match status" value="1"/>
</dbReference>
<reference evidence="9" key="1">
    <citation type="journal article" date="2010" name="Nat. Biotechnol.">
        <title>Draft genome sequence of the oilseed species Ricinus communis.</title>
        <authorList>
            <person name="Chan A.P."/>
            <person name="Crabtree J."/>
            <person name="Zhao Q."/>
            <person name="Lorenzi H."/>
            <person name="Orvis J."/>
            <person name="Puiu D."/>
            <person name="Melake-Berhan A."/>
            <person name="Jones K.M."/>
            <person name="Redman J."/>
            <person name="Chen G."/>
            <person name="Cahoon E.B."/>
            <person name="Gedil M."/>
            <person name="Stanke M."/>
            <person name="Haas B.J."/>
            <person name="Wortman J.R."/>
            <person name="Fraser-Liggett C.M."/>
            <person name="Ravel J."/>
            <person name="Rabinowicz P.D."/>
        </authorList>
    </citation>
    <scope>NUCLEOTIDE SEQUENCE [LARGE SCALE GENOMIC DNA]</scope>
    <source>
        <strain evidence="9">cv. Hale</strain>
    </source>
</reference>
<gene>
    <name evidence="8" type="ORF">RCOM_1471240</name>
</gene>
<dbReference type="Proteomes" id="UP000008311">
    <property type="component" value="Unassembled WGS sequence"/>
</dbReference>
<dbReference type="InterPro" id="IPR012337">
    <property type="entry name" value="RNaseH-like_sf"/>
</dbReference>
<evidence type="ECO:0000256" key="5">
    <source>
        <dbReference type="ARBA" id="ARBA00022839"/>
    </source>
</evidence>
<dbReference type="PANTHER" id="PTHR30231:SF4">
    <property type="entry name" value="PROTEIN NEN2"/>
    <property type="match status" value="1"/>
</dbReference>
<organism evidence="8 9">
    <name type="scientific">Ricinus communis</name>
    <name type="common">Castor bean</name>
    <dbReference type="NCBI Taxonomy" id="3988"/>
    <lineage>
        <taxon>Eukaryota</taxon>
        <taxon>Viridiplantae</taxon>
        <taxon>Streptophyta</taxon>
        <taxon>Embryophyta</taxon>
        <taxon>Tracheophyta</taxon>
        <taxon>Spermatophyta</taxon>
        <taxon>Magnoliopsida</taxon>
        <taxon>eudicotyledons</taxon>
        <taxon>Gunneridae</taxon>
        <taxon>Pentapetalae</taxon>
        <taxon>rosids</taxon>
        <taxon>fabids</taxon>
        <taxon>Malpighiales</taxon>
        <taxon>Euphorbiaceae</taxon>
        <taxon>Acalyphoideae</taxon>
        <taxon>Acalypheae</taxon>
        <taxon>Ricinus</taxon>
    </lineage>
</organism>
<keyword evidence="3" id="KW-0479">Metal-binding</keyword>
<dbReference type="Pfam" id="PF00929">
    <property type="entry name" value="RNase_T"/>
    <property type="match status" value="1"/>
</dbReference>
<name>B9RLV7_RICCO</name>
<evidence type="ECO:0000256" key="4">
    <source>
        <dbReference type="ARBA" id="ARBA00022801"/>
    </source>
</evidence>
<dbReference type="GO" id="GO:0003676">
    <property type="term" value="F:nucleic acid binding"/>
    <property type="evidence" value="ECO:0007669"/>
    <property type="project" value="InterPro"/>
</dbReference>
<keyword evidence="9" id="KW-1185">Reference proteome</keyword>
<keyword evidence="2" id="KW-0540">Nuclease</keyword>
<sequence>MTTVTPTAGQRSEIAFFDLETTLPGECEGFAILEFGAILVCPRTLVELHTYATFVQPAADPSLIFSSSFLRSNGITYDNIVSAPTFSDIADTVYEILNGRLWAGHNVQKFDSVKIREAFAEIGRQPPVPKGVIDTWELLTHKFGRRAGDMKMASLATYFGLGKQTHRSLDDVRMNVDVLKCCATVLLLVTILPYAFVVTNVGSTTFQPAPFSRGTLGNEMNIDSLQQDAAIEPKKESSEIPSSLTVPEGGSGHGGFLEPDEVSVSFIRASFCPHSWGVQRMVLLYKDVPLQLHCSHLRVRYNGLSTKFADYAGRPRLSFVVDAPPNLYSILDACDKIAQKVSAESGSSSKWKHVVTKHDFDNSPTVRLHIPTEVTGDVAQYATEIFHKDSSETMKKHEFSRLGAAELNTWFRQGTFVAAYFSLDPYDYLQEKKAGIRLVAKKLIMHQY</sequence>
<evidence type="ECO:0000313" key="8">
    <source>
        <dbReference type="EMBL" id="EEF47832.1"/>
    </source>
</evidence>
<dbReference type="GO" id="GO:0008408">
    <property type="term" value="F:3'-5' exonuclease activity"/>
    <property type="evidence" value="ECO:0000318"/>
    <property type="project" value="GO_Central"/>
</dbReference>
<evidence type="ECO:0000256" key="6">
    <source>
        <dbReference type="ARBA" id="ARBA00022842"/>
    </source>
</evidence>
<dbReference type="InParanoid" id="B9RLV7"/>
<accession>B9RLV7</accession>
<dbReference type="STRING" id="3988.B9RLV7"/>
<dbReference type="SMART" id="SM00479">
    <property type="entry name" value="EXOIII"/>
    <property type="match status" value="1"/>
</dbReference>
<dbReference type="eggNOG" id="ENOG502QPPQ">
    <property type="taxonomic scope" value="Eukaryota"/>
</dbReference>
<dbReference type="PANTHER" id="PTHR30231">
    <property type="entry name" value="DNA POLYMERASE III SUBUNIT EPSILON"/>
    <property type="match status" value="1"/>
</dbReference>
<dbReference type="InterPro" id="IPR036397">
    <property type="entry name" value="RNaseH_sf"/>
</dbReference>
<proteinExistence type="predicted"/>
<keyword evidence="4" id="KW-0378">Hydrolase</keyword>
<dbReference type="GO" id="GO:0046872">
    <property type="term" value="F:metal ion binding"/>
    <property type="evidence" value="ECO:0007669"/>
    <property type="project" value="UniProtKB-KW"/>
</dbReference>
<protein>
    <submittedName>
        <fullName evidence="8">Exonuclease, putative</fullName>
    </submittedName>
</protein>